<feature type="compositionally biased region" description="Basic and acidic residues" evidence="4">
    <location>
        <begin position="327"/>
        <end position="339"/>
    </location>
</feature>
<dbReference type="GO" id="GO:0005739">
    <property type="term" value="C:mitochondrion"/>
    <property type="evidence" value="ECO:0007669"/>
    <property type="project" value="TreeGrafter"/>
</dbReference>
<dbReference type="Pfam" id="PF03969">
    <property type="entry name" value="AFG1_ATPase"/>
    <property type="match status" value="1"/>
</dbReference>
<feature type="region of interest" description="Disordered" evidence="4">
    <location>
        <begin position="327"/>
        <end position="348"/>
    </location>
</feature>
<evidence type="ECO:0000256" key="4">
    <source>
        <dbReference type="SAM" id="MobiDB-lite"/>
    </source>
</evidence>
<dbReference type="GO" id="GO:0005524">
    <property type="term" value="F:ATP binding"/>
    <property type="evidence" value="ECO:0007669"/>
    <property type="project" value="UniProtKB-KW"/>
</dbReference>
<dbReference type="AlphaFoldDB" id="A0A4P9WE13"/>
<evidence type="ECO:0000256" key="3">
    <source>
        <dbReference type="ARBA" id="ARBA00022840"/>
    </source>
</evidence>
<evidence type="ECO:0000256" key="1">
    <source>
        <dbReference type="ARBA" id="ARBA00010322"/>
    </source>
</evidence>
<dbReference type="EMBL" id="KZ996605">
    <property type="protein sequence ID" value="RKO88606.1"/>
    <property type="molecule type" value="Genomic_DNA"/>
</dbReference>
<protein>
    <submittedName>
        <fullName evidence="5">AFG1-like ATPase-domain-containing protein</fullName>
    </submittedName>
</protein>
<evidence type="ECO:0000313" key="5">
    <source>
        <dbReference type="EMBL" id="RKO88606.1"/>
    </source>
</evidence>
<keyword evidence="2" id="KW-0547">Nucleotide-binding</keyword>
<comment type="similarity">
    <text evidence="1">Belongs to the AFG1 ATPase family.</text>
</comment>
<dbReference type="InterPro" id="IPR027417">
    <property type="entry name" value="P-loop_NTPase"/>
</dbReference>
<dbReference type="GO" id="GO:0016887">
    <property type="term" value="F:ATP hydrolysis activity"/>
    <property type="evidence" value="ECO:0007669"/>
    <property type="project" value="InterPro"/>
</dbReference>
<dbReference type="NCBIfam" id="NF040713">
    <property type="entry name" value="ZapE"/>
    <property type="match status" value="1"/>
</dbReference>
<dbReference type="InterPro" id="IPR005654">
    <property type="entry name" value="ATPase_AFG1-like"/>
</dbReference>
<name>A0A4P9WE13_9FUNG</name>
<dbReference type="SUPFAM" id="SSF52540">
    <property type="entry name" value="P-loop containing nucleoside triphosphate hydrolases"/>
    <property type="match status" value="1"/>
</dbReference>
<gene>
    <name evidence="5" type="ORF">BDK51DRAFT_19119</name>
</gene>
<sequence length="412" mass="44451">MSHVGGVSSRYRSLINAGRVTFDAVQARLAARLDVILADVIRSPTSGGSVRGIYVYGPVGSGKSMIVDLLHDELRARQLSQRMHFHEFMLNVHRQMHLARQRDGYQGDPLPGIGRALVDGRPVLCLDEFQVTDIADAMILQRLFGVGVLPHAALVTTSNVPPKLLYRNGINRKHFLPFVGTLTAHCDVFAMDEDRPDYRRSASSSTTPLSFETLCEGIRPRLLELPVKGSGRTLSIWGVQLPDHRGLVVRASLADLCGSARGAADYLALCNAASFVLITDGTPLAPDNFDTAKRFITLVDVAYEAHTKLVVDGDVLAAFANRTGDEFDRMNGPERDMHVQRGGGSSSSMATTMIGGDIEWSATGRGNISLADGGAGVTDGVFAAARAQSRLAQMAGDQWVPGRRGLDADVDR</sequence>
<dbReference type="Proteomes" id="UP000269721">
    <property type="component" value="Unassembled WGS sequence"/>
</dbReference>
<evidence type="ECO:0000256" key="2">
    <source>
        <dbReference type="ARBA" id="ARBA00022741"/>
    </source>
</evidence>
<dbReference type="PANTHER" id="PTHR12169">
    <property type="entry name" value="ATPASE N2B"/>
    <property type="match status" value="1"/>
</dbReference>
<organism evidence="5 6">
    <name type="scientific">Blyttiomyces helicus</name>
    <dbReference type="NCBI Taxonomy" id="388810"/>
    <lineage>
        <taxon>Eukaryota</taxon>
        <taxon>Fungi</taxon>
        <taxon>Fungi incertae sedis</taxon>
        <taxon>Chytridiomycota</taxon>
        <taxon>Chytridiomycota incertae sedis</taxon>
        <taxon>Chytridiomycetes</taxon>
        <taxon>Chytridiomycetes incertae sedis</taxon>
        <taxon>Blyttiomyces</taxon>
    </lineage>
</organism>
<dbReference type="Gene3D" id="3.40.50.300">
    <property type="entry name" value="P-loop containing nucleotide triphosphate hydrolases"/>
    <property type="match status" value="1"/>
</dbReference>
<dbReference type="PANTHER" id="PTHR12169:SF6">
    <property type="entry name" value="AFG1-LIKE ATPASE"/>
    <property type="match status" value="1"/>
</dbReference>
<proteinExistence type="inferred from homology"/>
<keyword evidence="6" id="KW-1185">Reference proteome</keyword>
<accession>A0A4P9WE13</accession>
<dbReference type="OrthoDB" id="548867at2759"/>
<reference evidence="6" key="1">
    <citation type="journal article" date="2018" name="Nat. Microbiol.">
        <title>Leveraging single-cell genomics to expand the fungal tree of life.</title>
        <authorList>
            <person name="Ahrendt S.R."/>
            <person name="Quandt C.A."/>
            <person name="Ciobanu D."/>
            <person name="Clum A."/>
            <person name="Salamov A."/>
            <person name="Andreopoulos B."/>
            <person name="Cheng J.F."/>
            <person name="Woyke T."/>
            <person name="Pelin A."/>
            <person name="Henrissat B."/>
            <person name="Reynolds N.K."/>
            <person name="Benny G.L."/>
            <person name="Smith M.E."/>
            <person name="James T.Y."/>
            <person name="Grigoriev I.V."/>
        </authorList>
    </citation>
    <scope>NUCLEOTIDE SEQUENCE [LARGE SCALE GENOMIC DNA]</scope>
</reference>
<evidence type="ECO:0000313" key="6">
    <source>
        <dbReference type="Proteomes" id="UP000269721"/>
    </source>
</evidence>
<keyword evidence="3" id="KW-0067">ATP-binding</keyword>